<evidence type="ECO:0000313" key="1">
    <source>
        <dbReference type="EMBL" id="KAJ2986424.1"/>
    </source>
</evidence>
<proteinExistence type="predicted"/>
<gene>
    <name evidence="1" type="ORF">NUW58_g5035</name>
</gene>
<organism evidence="1 2">
    <name type="scientific">Xylaria curta</name>
    <dbReference type="NCBI Taxonomy" id="42375"/>
    <lineage>
        <taxon>Eukaryota</taxon>
        <taxon>Fungi</taxon>
        <taxon>Dikarya</taxon>
        <taxon>Ascomycota</taxon>
        <taxon>Pezizomycotina</taxon>
        <taxon>Sordariomycetes</taxon>
        <taxon>Xylariomycetidae</taxon>
        <taxon>Xylariales</taxon>
        <taxon>Xylariaceae</taxon>
        <taxon>Xylaria</taxon>
    </lineage>
</organism>
<dbReference type="EMBL" id="JAPDGR010000948">
    <property type="protein sequence ID" value="KAJ2986424.1"/>
    <property type="molecule type" value="Genomic_DNA"/>
</dbReference>
<name>A0ACC1P4V2_9PEZI</name>
<protein>
    <submittedName>
        <fullName evidence="1">Uncharacterized protein</fullName>
    </submittedName>
</protein>
<keyword evidence="2" id="KW-1185">Reference proteome</keyword>
<reference evidence="1" key="1">
    <citation type="submission" date="2022-10" db="EMBL/GenBank/DDBJ databases">
        <title>Genome Sequence of Xylaria curta.</title>
        <authorList>
            <person name="Buettner E."/>
        </authorList>
    </citation>
    <scope>NUCLEOTIDE SEQUENCE</scope>
    <source>
        <strain evidence="1">Babe10</strain>
    </source>
</reference>
<sequence>MVKTWIHNCLERHPKCRVLHAWRTSGSGFQPRRLVDVGATDGTTWRLVLREGNAIFPATYATVSHRWSPDQQFKLIDKNVEAHTNAQPLHLLPQVFQDAVKVIKSLGIRYLWADCLCIIQDSLSDWEVESLEMCKIYTNSICNISITGFEDNSTGFLGKTCGYLPLPCGVQPRWAGKIGGGWCVLDPFFWWAQVTKAPLTKRGWVFQERFLAPRVVHFGPEQLLWECASLDACEAFPQGLPATVESPRHTGFKKLDFLLENPADKGFISENNYLVSMTAEDLLYHWCTIVQAYTRTSLTKPNDKLIALAGVAQLMSRSNNHVEAASSEGYLAGLFKQHLLLMLEWHSDGNISSRPEPAGVRPPHYRAPSWSWASIDGRVFYDYLPRNIDDDLLWARLPSWQILIEHLNEHMNTEDASPWPIASKCLHWKSLILDVEASVTNAGGSRFGQVLNADLVLTGVLMLAQDIIMTSFSNLFLRPVLLYLDTPTTPDQIQTDTLLLPLRCIQLRSSDNDDPYYWVTALLLEPVDPGESTYKRCGMLSVISTDGVRELGIELTENPFNAKYSDDTKLETIRII</sequence>
<dbReference type="Proteomes" id="UP001143856">
    <property type="component" value="Unassembled WGS sequence"/>
</dbReference>
<evidence type="ECO:0000313" key="2">
    <source>
        <dbReference type="Proteomes" id="UP001143856"/>
    </source>
</evidence>
<comment type="caution">
    <text evidence="1">The sequence shown here is derived from an EMBL/GenBank/DDBJ whole genome shotgun (WGS) entry which is preliminary data.</text>
</comment>
<accession>A0ACC1P4V2</accession>